<dbReference type="NCBIfam" id="TIGR02273">
    <property type="entry name" value="16S_RimM"/>
    <property type="match status" value="1"/>
</dbReference>
<evidence type="ECO:0000259" key="7">
    <source>
        <dbReference type="Pfam" id="PF24986"/>
    </source>
</evidence>
<accession>A0A0S2KD39</accession>
<dbReference type="SUPFAM" id="SSF50346">
    <property type="entry name" value="PRC-barrel domain"/>
    <property type="match status" value="1"/>
</dbReference>
<dbReference type="InterPro" id="IPR011961">
    <property type="entry name" value="RimM"/>
</dbReference>
<dbReference type="SUPFAM" id="SSF50447">
    <property type="entry name" value="Translation proteins"/>
    <property type="match status" value="1"/>
</dbReference>
<dbReference type="GO" id="GO:0006364">
    <property type="term" value="P:rRNA processing"/>
    <property type="evidence" value="ECO:0007669"/>
    <property type="project" value="UniProtKB-UniRule"/>
</dbReference>
<dbReference type="GO" id="GO:0043022">
    <property type="term" value="F:ribosome binding"/>
    <property type="evidence" value="ECO:0007669"/>
    <property type="project" value="InterPro"/>
</dbReference>
<dbReference type="InterPro" id="IPR056792">
    <property type="entry name" value="PRC_RimM"/>
</dbReference>
<sequence>MSDSRVCLGRVGAPYGIKGWVKLISFTEPRENLLDYRHLQVMLQGREQMLELDAAKPHGKGLIGHFVTYDTPEAVRELTNLELYVDSTELPVLGESDYYWHQLVGLKVYTVQGELLGRISKMLETGANDVMVVDPDTGSVDKNQRLIPWLPERVVTGVDLTAGTIEVDWDVDYLI</sequence>
<dbReference type="PANTHER" id="PTHR33692">
    <property type="entry name" value="RIBOSOME MATURATION FACTOR RIMM"/>
    <property type="match status" value="1"/>
</dbReference>
<keyword evidence="4 5" id="KW-0143">Chaperone</keyword>
<evidence type="ECO:0000256" key="2">
    <source>
        <dbReference type="ARBA" id="ARBA00022517"/>
    </source>
</evidence>
<feature type="domain" description="RimM N-terminal" evidence="6">
    <location>
        <begin position="8"/>
        <end position="87"/>
    </location>
</feature>
<feature type="domain" description="Ribosome maturation factor RimM PRC barrel" evidence="7">
    <location>
        <begin position="100"/>
        <end position="171"/>
    </location>
</feature>
<dbReference type="Proteomes" id="UP000065641">
    <property type="component" value="Chromosome"/>
</dbReference>
<evidence type="ECO:0000259" key="6">
    <source>
        <dbReference type="Pfam" id="PF01782"/>
    </source>
</evidence>
<evidence type="ECO:0000256" key="1">
    <source>
        <dbReference type="ARBA" id="ARBA00022490"/>
    </source>
</evidence>
<evidence type="ECO:0000256" key="4">
    <source>
        <dbReference type="ARBA" id="ARBA00023186"/>
    </source>
</evidence>
<dbReference type="Gene3D" id="2.30.30.240">
    <property type="entry name" value="PRC-barrel domain"/>
    <property type="match status" value="1"/>
</dbReference>
<keyword evidence="3 5" id="KW-0698">rRNA processing</keyword>
<comment type="domain">
    <text evidence="5">The PRC barrel domain binds ribosomal protein uS19.</text>
</comment>
<evidence type="ECO:0000256" key="3">
    <source>
        <dbReference type="ARBA" id="ARBA00022552"/>
    </source>
</evidence>
<dbReference type="HAMAP" id="MF_00014">
    <property type="entry name" value="Ribosome_mat_RimM"/>
    <property type="match status" value="1"/>
</dbReference>
<gene>
    <name evidence="5" type="primary">rimM</name>
    <name evidence="8" type="ORF">PS2015_1244</name>
</gene>
<dbReference type="GO" id="GO:0042274">
    <property type="term" value="P:ribosomal small subunit biogenesis"/>
    <property type="evidence" value="ECO:0007669"/>
    <property type="project" value="UniProtKB-UniRule"/>
</dbReference>
<dbReference type="PATRIC" id="fig|1249552.3.peg.1249"/>
<organism evidence="8 9">
    <name type="scientific">Pseudohongiella spirulinae</name>
    <dbReference type="NCBI Taxonomy" id="1249552"/>
    <lineage>
        <taxon>Bacteria</taxon>
        <taxon>Pseudomonadati</taxon>
        <taxon>Pseudomonadota</taxon>
        <taxon>Gammaproteobacteria</taxon>
        <taxon>Pseudomonadales</taxon>
        <taxon>Pseudohongiellaceae</taxon>
        <taxon>Pseudohongiella</taxon>
    </lineage>
</organism>
<comment type="subunit">
    <text evidence="5">Binds ribosomal protein uS19.</text>
</comment>
<dbReference type="STRING" id="1249552.PS2015_1244"/>
<dbReference type="InterPro" id="IPR002676">
    <property type="entry name" value="RimM_N"/>
</dbReference>
<dbReference type="Pfam" id="PF01782">
    <property type="entry name" value="RimM"/>
    <property type="match status" value="1"/>
</dbReference>
<protein>
    <recommendedName>
        <fullName evidence="5">Ribosome maturation factor RimM</fullName>
    </recommendedName>
</protein>
<dbReference type="GO" id="GO:0005737">
    <property type="term" value="C:cytoplasm"/>
    <property type="evidence" value="ECO:0007669"/>
    <property type="project" value="UniProtKB-SubCell"/>
</dbReference>
<dbReference type="KEGG" id="pspi:PS2015_1244"/>
<dbReference type="InterPro" id="IPR009000">
    <property type="entry name" value="Transl_B-barrel_sf"/>
</dbReference>
<dbReference type="GO" id="GO:0005840">
    <property type="term" value="C:ribosome"/>
    <property type="evidence" value="ECO:0007669"/>
    <property type="project" value="InterPro"/>
</dbReference>
<keyword evidence="9" id="KW-1185">Reference proteome</keyword>
<keyword evidence="2 5" id="KW-0690">Ribosome biogenesis</keyword>
<dbReference type="PANTHER" id="PTHR33692:SF1">
    <property type="entry name" value="RIBOSOME MATURATION FACTOR RIMM"/>
    <property type="match status" value="1"/>
</dbReference>
<dbReference type="OrthoDB" id="9783509at2"/>
<name>A0A0S2KD39_9GAMM</name>
<comment type="similarity">
    <text evidence="5">Belongs to the RimM family.</text>
</comment>
<dbReference type="EMBL" id="CP013189">
    <property type="protein sequence ID" value="ALO45903.1"/>
    <property type="molecule type" value="Genomic_DNA"/>
</dbReference>
<comment type="subcellular location">
    <subcellularLocation>
        <location evidence="5">Cytoplasm</location>
    </subcellularLocation>
</comment>
<proteinExistence type="inferred from homology"/>
<dbReference type="InterPro" id="IPR036976">
    <property type="entry name" value="RimM_N_sf"/>
</dbReference>
<evidence type="ECO:0000313" key="8">
    <source>
        <dbReference type="EMBL" id="ALO45903.1"/>
    </source>
</evidence>
<dbReference type="Gene3D" id="2.40.30.60">
    <property type="entry name" value="RimM"/>
    <property type="match status" value="1"/>
</dbReference>
<dbReference type="InterPro" id="IPR011033">
    <property type="entry name" value="PRC_barrel-like_sf"/>
</dbReference>
<keyword evidence="1 5" id="KW-0963">Cytoplasm</keyword>
<reference evidence="8 9" key="1">
    <citation type="submission" date="2015-11" db="EMBL/GenBank/DDBJ databases">
        <authorList>
            <person name="Zhang Y."/>
            <person name="Guo Z."/>
        </authorList>
    </citation>
    <scope>NUCLEOTIDE SEQUENCE [LARGE SCALE GENOMIC DNA]</scope>
    <source>
        <strain evidence="8 9">KCTC 32221</strain>
    </source>
</reference>
<dbReference type="RefSeq" id="WP_058021397.1">
    <property type="nucleotide sequence ID" value="NZ_CP013189.1"/>
</dbReference>
<dbReference type="Pfam" id="PF24986">
    <property type="entry name" value="PRC_RimM"/>
    <property type="match status" value="1"/>
</dbReference>
<comment type="function">
    <text evidence="5">An accessory protein needed during the final step in the assembly of 30S ribosomal subunit, possibly for assembly of the head region. Essential for efficient processing of 16S rRNA. May be needed both before and after RbfA during the maturation of 16S rRNA. It has affinity for free ribosomal 30S subunits but not for 70S ribosomes.</text>
</comment>
<evidence type="ECO:0000313" key="9">
    <source>
        <dbReference type="Proteomes" id="UP000065641"/>
    </source>
</evidence>
<dbReference type="AlphaFoldDB" id="A0A0S2KD39"/>
<evidence type="ECO:0000256" key="5">
    <source>
        <dbReference type="HAMAP-Rule" id="MF_00014"/>
    </source>
</evidence>